<dbReference type="RefSeq" id="WP_111917921.1">
    <property type="nucleotide sequence ID" value="NZ_CP030280.1"/>
</dbReference>
<dbReference type="PANTHER" id="PTHR11280">
    <property type="entry name" value="GLUCOSAMINE-6-PHOSPHATE ISOMERASE"/>
    <property type="match status" value="1"/>
</dbReference>
<evidence type="ECO:0000313" key="4">
    <source>
        <dbReference type="EMBL" id="AWY97088.1"/>
    </source>
</evidence>
<dbReference type="AlphaFoldDB" id="A0A2Z4U7W7"/>
<dbReference type="GO" id="GO:0019262">
    <property type="term" value="P:N-acetylneuraminate catabolic process"/>
    <property type="evidence" value="ECO:0007669"/>
    <property type="project" value="TreeGrafter"/>
</dbReference>
<dbReference type="Pfam" id="PF01182">
    <property type="entry name" value="Glucosamine_iso"/>
    <property type="match status" value="1"/>
</dbReference>
<dbReference type="OrthoDB" id="9791139at2"/>
<dbReference type="GO" id="GO:0006046">
    <property type="term" value="P:N-acetylglucosamine catabolic process"/>
    <property type="evidence" value="ECO:0007669"/>
    <property type="project" value="TreeGrafter"/>
</dbReference>
<proteinExistence type="predicted"/>
<dbReference type="GO" id="GO:0006043">
    <property type="term" value="P:glucosamine catabolic process"/>
    <property type="evidence" value="ECO:0007669"/>
    <property type="project" value="TreeGrafter"/>
</dbReference>
<sequence length="240" mass="27040">MKVVKVKDYDEMTAYLLKLFTKQLAEKPDSVLSFTTGATPRGLLEAMAEKVNEGLDISQSIFCNLDEYVGKRDGAYSVFRFMHEHFYDRIKMQPKEIHMLNAEAEDQQKEIERYGKILGRYPRDIQLLGLGTNGHIGANEPGTSFLSTLFVADSEESTRIATQKLFGLTWEETPKQMYTMGFQEIMAARCVILAASGKEKAKAVQKMLEGEITENLPASYLRMHPNAVVVIDQEAASLLE</sequence>
<dbReference type="Proteomes" id="UP000250003">
    <property type="component" value="Chromosome"/>
</dbReference>
<protein>
    <submittedName>
        <fullName evidence="4">Glucosamine-6-phosphate deaminase</fullName>
    </submittedName>
</protein>
<keyword evidence="2" id="KW-0119">Carbohydrate metabolism</keyword>
<evidence type="ECO:0000313" key="5">
    <source>
        <dbReference type="Proteomes" id="UP000250003"/>
    </source>
</evidence>
<dbReference type="GO" id="GO:0042802">
    <property type="term" value="F:identical protein binding"/>
    <property type="evidence" value="ECO:0007669"/>
    <property type="project" value="TreeGrafter"/>
</dbReference>
<evidence type="ECO:0000256" key="1">
    <source>
        <dbReference type="ARBA" id="ARBA00022801"/>
    </source>
</evidence>
<organism evidence="4 5">
    <name type="scientific">Blautia argi</name>
    <dbReference type="NCBI Taxonomy" id="1912897"/>
    <lineage>
        <taxon>Bacteria</taxon>
        <taxon>Bacillati</taxon>
        <taxon>Bacillota</taxon>
        <taxon>Clostridia</taxon>
        <taxon>Lachnospirales</taxon>
        <taxon>Lachnospiraceae</taxon>
        <taxon>Blautia</taxon>
    </lineage>
</organism>
<dbReference type="KEGG" id="blau:DQQ01_01750"/>
<gene>
    <name evidence="4" type="ORF">DQQ01_01750</name>
</gene>
<dbReference type="InterPro" id="IPR037171">
    <property type="entry name" value="NagB/RpiA_transferase-like"/>
</dbReference>
<accession>A0A2Z4U7W7</accession>
<dbReference type="CDD" id="cd01399">
    <property type="entry name" value="GlcN6P_deaminase"/>
    <property type="match status" value="1"/>
</dbReference>
<dbReference type="EMBL" id="CP030280">
    <property type="protein sequence ID" value="AWY97088.1"/>
    <property type="molecule type" value="Genomic_DNA"/>
</dbReference>
<dbReference type="Gene3D" id="3.40.50.1360">
    <property type="match status" value="1"/>
</dbReference>
<dbReference type="SUPFAM" id="SSF100950">
    <property type="entry name" value="NagB/RpiA/CoA transferase-like"/>
    <property type="match status" value="1"/>
</dbReference>
<reference evidence="5" key="1">
    <citation type="submission" date="2018-06" db="EMBL/GenBank/DDBJ databases">
        <title>Description of Blautia argi sp. nov., a new anaerobic isolated from dog feces.</title>
        <authorList>
            <person name="Chang Y.-H."/>
            <person name="Paek J."/>
            <person name="Shin Y."/>
        </authorList>
    </citation>
    <scope>NUCLEOTIDE SEQUENCE [LARGE SCALE GENOMIC DNA]</scope>
    <source>
        <strain evidence="5">KCTC 15426</strain>
    </source>
</reference>
<dbReference type="GO" id="GO:0005737">
    <property type="term" value="C:cytoplasm"/>
    <property type="evidence" value="ECO:0007669"/>
    <property type="project" value="TreeGrafter"/>
</dbReference>
<dbReference type="InterPro" id="IPR006148">
    <property type="entry name" value="Glc/Gal-6P_isomerase"/>
</dbReference>
<dbReference type="InterPro" id="IPR004547">
    <property type="entry name" value="Glucosamine6P_isomerase"/>
</dbReference>
<feature type="domain" description="Glucosamine/galactosamine-6-phosphate isomerase" evidence="3">
    <location>
        <begin position="11"/>
        <end position="224"/>
    </location>
</feature>
<name>A0A2Z4U7W7_9FIRM</name>
<evidence type="ECO:0000256" key="2">
    <source>
        <dbReference type="ARBA" id="ARBA00023277"/>
    </source>
</evidence>
<evidence type="ECO:0000259" key="3">
    <source>
        <dbReference type="Pfam" id="PF01182"/>
    </source>
</evidence>
<dbReference type="PANTHER" id="PTHR11280:SF5">
    <property type="entry name" value="GLUCOSAMINE-6-PHOSPHATE ISOMERASE"/>
    <property type="match status" value="1"/>
</dbReference>
<keyword evidence="5" id="KW-1185">Reference proteome</keyword>
<dbReference type="GO" id="GO:0004342">
    <property type="term" value="F:glucosamine-6-phosphate deaminase activity"/>
    <property type="evidence" value="ECO:0007669"/>
    <property type="project" value="InterPro"/>
</dbReference>
<keyword evidence="1" id="KW-0378">Hydrolase</keyword>
<dbReference type="GO" id="GO:0005975">
    <property type="term" value="P:carbohydrate metabolic process"/>
    <property type="evidence" value="ECO:0007669"/>
    <property type="project" value="InterPro"/>
</dbReference>